<dbReference type="AlphaFoldDB" id="A0A6P6RY39"/>
<name>A0A6P6RY39_9EIME</name>
<organism evidence="1 2">
    <name type="scientific">Cyclospora cayetanensis</name>
    <dbReference type="NCBI Taxonomy" id="88456"/>
    <lineage>
        <taxon>Eukaryota</taxon>
        <taxon>Sar</taxon>
        <taxon>Alveolata</taxon>
        <taxon>Apicomplexa</taxon>
        <taxon>Conoidasida</taxon>
        <taxon>Coccidia</taxon>
        <taxon>Eucoccidiorida</taxon>
        <taxon>Eimeriorina</taxon>
        <taxon>Eimeriidae</taxon>
        <taxon>Cyclospora</taxon>
    </lineage>
</organism>
<evidence type="ECO:0000313" key="2">
    <source>
        <dbReference type="RefSeq" id="XP_026192798.1"/>
    </source>
</evidence>
<sequence>MVLQCVTEQRILGRLKIICGAQAILVASDAPPGMKQMLRMMELLAHRALHHANTAALHVRLELQSAAETKEMVSMRQLLDGCLEVYKHDLRSRECLCTDLEVKLSAKKAISKTAPLMEPTRNELKPFDIQPSDFHPNFDGLKNGLVFCMNMSQLSSYSQLTSVCELTGIKVQNVASIPELNDQLATSKQIRVLALFVYDNTTHLANAIPCSVPSIGRIAELVQVVKAKFPKQRDGKDTPVDSEKKPPILTAATVDSKAPRSMIVIEEPLTSSDIVSILAVGAGALDANRRRRGRGGALQRLSYGRASFWDAVVSTVNKPDNRASMYSSISVQSRVDSSGSSL</sequence>
<reference evidence="2" key="1">
    <citation type="submission" date="2025-08" db="UniProtKB">
        <authorList>
            <consortium name="RefSeq"/>
        </authorList>
    </citation>
    <scope>IDENTIFICATION</scope>
</reference>
<dbReference type="Proteomes" id="UP000515125">
    <property type="component" value="Unplaced"/>
</dbReference>
<dbReference type="RefSeq" id="XP_026192798.1">
    <property type="nucleotide sequence ID" value="XM_026337013.1"/>
</dbReference>
<gene>
    <name evidence="2" type="primary">LOC113147216</name>
</gene>
<proteinExistence type="predicted"/>
<dbReference type="OrthoDB" id="331710at2759"/>
<evidence type="ECO:0000313" key="1">
    <source>
        <dbReference type="Proteomes" id="UP000515125"/>
    </source>
</evidence>
<keyword evidence="1" id="KW-1185">Reference proteome</keyword>
<protein>
    <submittedName>
        <fullName evidence="2">Uncharacterized protein LOC113147216</fullName>
    </submittedName>
</protein>
<accession>A0A6P6RY39</accession>
<dbReference type="GeneID" id="113147216"/>